<dbReference type="InterPro" id="IPR012545">
    <property type="entry name" value="DUF1697"/>
</dbReference>
<dbReference type="STRING" id="1176198.SAMN05444716_101687"/>
<dbReference type="Pfam" id="PF08002">
    <property type="entry name" value="DUF1697"/>
    <property type="match status" value="1"/>
</dbReference>
<protein>
    <submittedName>
        <fullName evidence="1">Uncharacterized conserved protein, DUF1697 family</fullName>
    </submittedName>
</protein>
<name>A0A1I6PS73_9ACTN</name>
<dbReference type="EMBL" id="FPAB01000001">
    <property type="protein sequence ID" value="SFS42950.1"/>
    <property type="molecule type" value="Genomic_DNA"/>
</dbReference>
<dbReference type="RefSeq" id="WP_093842123.1">
    <property type="nucleotide sequence ID" value="NZ_CP054938.1"/>
</dbReference>
<dbReference type="Proteomes" id="UP000198873">
    <property type="component" value="Unassembled WGS sequence"/>
</dbReference>
<dbReference type="PIRSF" id="PIRSF008502">
    <property type="entry name" value="UCP008502"/>
    <property type="match status" value="1"/>
</dbReference>
<sequence>MTDGTEGPTAESGERTARYVALLRGINVGGHRRVPMADLREVLAGLGHRAPVTHLQSGNAVFGAPRGSDPAALARELAAALESRFGFPVDTLVLAAAELRAVAARCPYDTAALDPAKLLVFFLDGAPDRAALARLDADRYAPGTFKAGEREVFAYFPDGMGRSRLADALTGALRGHLATARNWRTVTKLRELAGEEPE</sequence>
<dbReference type="PANTHER" id="PTHR36439:SF1">
    <property type="entry name" value="DUF1697 DOMAIN-CONTAINING PROTEIN"/>
    <property type="match status" value="1"/>
</dbReference>
<keyword evidence="2" id="KW-1185">Reference proteome</keyword>
<accession>A0A1I6PS73</accession>
<dbReference type="AlphaFoldDB" id="A0A1I6PS73"/>
<dbReference type="SUPFAM" id="SSF160379">
    <property type="entry name" value="SP0830-like"/>
    <property type="match status" value="1"/>
</dbReference>
<gene>
    <name evidence="1" type="ORF">SAMN05444716_101687</name>
</gene>
<dbReference type="PANTHER" id="PTHR36439">
    <property type="entry name" value="BLL4334 PROTEIN"/>
    <property type="match status" value="1"/>
</dbReference>
<dbReference type="Gene3D" id="3.30.70.1280">
    <property type="entry name" value="SP0830-like domains"/>
    <property type="match status" value="1"/>
</dbReference>
<evidence type="ECO:0000313" key="1">
    <source>
        <dbReference type="EMBL" id="SFS42950.1"/>
    </source>
</evidence>
<organism evidence="1 2">
    <name type="scientific">Streptomyces harbinensis</name>
    <dbReference type="NCBI Taxonomy" id="1176198"/>
    <lineage>
        <taxon>Bacteria</taxon>
        <taxon>Bacillati</taxon>
        <taxon>Actinomycetota</taxon>
        <taxon>Actinomycetes</taxon>
        <taxon>Kitasatosporales</taxon>
        <taxon>Streptomycetaceae</taxon>
        <taxon>Streptomyces</taxon>
    </lineage>
</organism>
<evidence type="ECO:0000313" key="2">
    <source>
        <dbReference type="Proteomes" id="UP000198873"/>
    </source>
</evidence>
<proteinExistence type="predicted"/>
<reference evidence="2" key="1">
    <citation type="submission" date="2016-10" db="EMBL/GenBank/DDBJ databases">
        <authorList>
            <person name="Varghese N."/>
            <person name="Submissions S."/>
        </authorList>
    </citation>
    <scope>NUCLEOTIDE SEQUENCE [LARGE SCALE GENOMIC DNA]</scope>
    <source>
        <strain evidence="2">CGMCC 4.7047</strain>
    </source>
</reference>